<keyword evidence="1" id="KW-0472">Membrane</keyword>
<keyword evidence="1" id="KW-1133">Transmembrane helix</keyword>
<accession>A0A8J6FTR3</accession>
<keyword evidence="1" id="KW-0812">Transmembrane</keyword>
<dbReference type="Proteomes" id="UP000770717">
    <property type="component" value="Unassembled WGS sequence"/>
</dbReference>
<protein>
    <submittedName>
        <fullName evidence="2">Uncharacterized protein</fullName>
    </submittedName>
</protein>
<sequence length="95" mass="10691">MKTFSAKETSDVHLTTSPALILGQYHSVNRHISLVDMDKSLIICTSSYKYYLSNGEEWQKIVLSRLQPLGIYISASTICTPVYLALVTGLVYKIY</sequence>
<organism evidence="2 3">
    <name type="scientific">Eleutherodactylus coqui</name>
    <name type="common">Puerto Rican coqui</name>
    <dbReference type="NCBI Taxonomy" id="57060"/>
    <lineage>
        <taxon>Eukaryota</taxon>
        <taxon>Metazoa</taxon>
        <taxon>Chordata</taxon>
        <taxon>Craniata</taxon>
        <taxon>Vertebrata</taxon>
        <taxon>Euteleostomi</taxon>
        <taxon>Amphibia</taxon>
        <taxon>Batrachia</taxon>
        <taxon>Anura</taxon>
        <taxon>Neobatrachia</taxon>
        <taxon>Hyloidea</taxon>
        <taxon>Eleutherodactylidae</taxon>
        <taxon>Eleutherodactylinae</taxon>
        <taxon>Eleutherodactylus</taxon>
        <taxon>Eleutherodactylus</taxon>
    </lineage>
</organism>
<evidence type="ECO:0000256" key="1">
    <source>
        <dbReference type="SAM" id="Phobius"/>
    </source>
</evidence>
<feature type="transmembrane region" description="Helical" evidence="1">
    <location>
        <begin position="69"/>
        <end position="92"/>
    </location>
</feature>
<name>A0A8J6FTR3_ELECQ</name>
<dbReference type="EMBL" id="WNTK01000001">
    <property type="protein sequence ID" value="KAG9493607.1"/>
    <property type="molecule type" value="Genomic_DNA"/>
</dbReference>
<gene>
    <name evidence="2" type="ORF">GDO78_001477</name>
</gene>
<keyword evidence="3" id="KW-1185">Reference proteome</keyword>
<evidence type="ECO:0000313" key="2">
    <source>
        <dbReference type="EMBL" id="KAG9493607.1"/>
    </source>
</evidence>
<reference evidence="2" key="1">
    <citation type="thesis" date="2020" institute="ProQuest LLC" country="789 East Eisenhower Parkway, Ann Arbor, MI, USA">
        <title>Comparative Genomics and Chromosome Evolution.</title>
        <authorList>
            <person name="Mudd A.B."/>
        </authorList>
    </citation>
    <scope>NUCLEOTIDE SEQUENCE</scope>
    <source>
        <strain evidence="2">HN-11 Male</strain>
        <tissue evidence="2">Kidney and liver</tissue>
    </source>
</reference>
<evidence type="ECO:0000313" key="3">
    <source>
        <dbReference type="Proteomes" id="UP000770717"/>
    </source>
</evidence>
<proteinExistence type="predicted"/>
<dbReference type="AlphaFoldDB" id="A0A8J6FTR3"/>
<comment type="caution">
    <text evidence="2">The sequence shown here is derived from an EMBL/GenBank/DDBJ whole genome shotgun (WGS) entry which is preliminary data.</text>
</comment>